<dbReference type="GO" id="GO:0005886">
    <property type="term" value="C:plasma membrane"/>
    <property type="evidence" value="ECO:0007669"/>
    <property type="project" value="UniProtKB-SubCell"/>
</dbReference>
<dbReference type="Gene3D" id="1.10.3430.10">
    <property type="entry name" value="Ammonium transporter AmtB like domains"/>
    <property type="match status" value="1"/>
</dbReference>
<proteinExistence type="inferred from homology"/>
<evidence type="ECO:0000256" key="1">
    <source>
        <dbReference type="ARBA" id="ARBA00004141"/>
    </source>
</evidence>
<comment type="caution">
    <text evidence="10">The sequence shown here is derived from an EMBL/GenBank/DDBJ whole genome shotgun (WGS) entry which is preliminary data.</text>
</comment>
<feature type="transmembrane region" description="Helical" evidence="8">
    <location>
        <begin position="37"/>
        <end position="57"/>
    </location>
</feature>
<dbReference type="SUPFAM" id="SSF111352">
    <property type="entry name" value="Ammonium transporter"/>
    <property type="match status" value="1"/>
</dbReference>
<comment type="similarity">
    <text evidence="2 8">Belongs to the ammonia transporter channel (TC 1.A.11.2) family.</text>
</comment>
<dbReference type="PANTHER" id="PTHR11730">
    <property type="entry name" value="AMMONIUM TRANSPORTER"/>
    <property type="match status" value="1"/>
</dbReference>
<name>A0A9X6NJ55_HYPEX</name>
<comment type="subcellular location">
    <subcellularLocation>
        <location evidence="8">Cell membrane</location>
        <topology evidence="8">Multi-pass membrane protein</topology>
    </subcellularLocation>
    <subcellularLocation>
        <location evidence="1">Membrane</location>
        <topology evidence="1">Multi-pass membrane protein</topology>
    </subcellularLocation>
</comment>
<evidence type="ECO:0000256" key="6">
    <source>
        <dbReference type="ARBA" id="ARBA00023136"/>
    </source>
</evidence>
<dbReference type="EMBL" id="MTYJ01000190">
    <property type="protein sequence ID" value="OWA50349.1"/>
    <property type="molecule type" value="Genomic_DNA"/>
</dbReference>
<dbReference type="PANTHER" id="PTHR11730:SF6">
    <property type="entry name" value="AMMONIUM TRANSPORTER"/>
    <property type="match status" value="1"/>
</dbReference>
<gene>
    <name evidence="10" type="ORF">BV898_14868</name>
</gene>
<evidence type="ECO:0000256" key="5">
    <source>
        <dbReference type="ARBA" id="ARBA00022989"/>
    </source>
</evidence>
<feature type="transmembrane region" description="Helical" evidence="8">
    <location>
        <begin position="267"/>
        <end position="286"/>
    </location>
</feature>
<keyword evidence="5 8" id="KW-1133">Transmembrane helix</keyword>
<dbReference type="GO" id="GO:0097272">
    <property type="term" value="P:ammonium homeostasis"/>
    <property type="evidence" value="ECO:0007669"/>
    <property type="project" value="TreeGrafter"/>
</dbReference>
<dbReference type="InterPro" id="IPR029020">
    <property type="entry name" value="Ammonium/urea_transptr"/>
</dbReference>
<evidence type="ECO:0000256" key="7">
    <source>
        <dbReference type="ARBA" id="ARBA00023177"/>
    </source>
</evidence>
<keyword evidence="6 8" id="KW-0472">Membrane</keyword>
<dbReference type="OrthoDB" id="534912at2759"/>
<feature type="transmembrane region" description="Helical" evidence="8">
    <location>
        <begin position="189"/>
        <end position="209"/>
    </location>
</feature>
<dbReference type="Proteomes" id="UP000192578">
    <property type="component" value="Unassembled WGS sequence"/>
</dbReference>
<evidence type="ECO:0000313" key="11">
    <source>
        <dbReference type="Proteomes" id="UP000192578"/>
    </source>
</evidence>
<keyword evidence="11" id="KW-1185">Reference proteome</keyword>
<dbReference type="InterPro" id="IPR001905">
    <property type="entry name" value="Ammonium_transpt"/>
</dbReference>
<organism evidence="10 11">
    <name type="scientific">Hypsibius exemplaris</name>
    <name type="common">Freshwater tardigrade</name>
    <dbReference type="NCBI Taxonomy" id="2072580"/>
    <lineage>
        <taxon>Eukaryota</taxon>
        <taxon>Metazoa</taxon>
        <taxon>Ecdysozoa</taxon>
        <taxon>Tardigrada</taxon>
        <taxon>Eutardigrada</taxon>
        <taxon>Parachela</taxon>
        <taxon>Hypsibioidea</taxon>
        <taxon>Hypsibiidae</taxon>
        <taxon>Hypsibius</taxon>
    </lineage>
</organism>
<keyword evidence="4 8" id="KW-0812">Transmembrane</keyword>
<evidence type="ECO:0000256" key="2">
    <source>
        <dbReference type="ARBA" id="ARBA00005887"/>
    </source>
</evidence>
<protein>
    <recommendedName>
        <fullName evidence="8">Ammonium transporter</fullName>
    </recommendedName>
</protein>
<accession>A0A9X6NJ55</accession>
<keyword evidence="7 8" id="KW-0924">Ammonia transport</keyword>
<dbReference type="Pfam" id="PF00909">
    <property type="entry name" value="Ammonium_transp"/>
    <property type="match status" value="1"/>
</dbReference>
<reference evidence="11" key="1">
    <citation type="submission" date="2017-01" db="EMBL/GenBank/DDBJ databases">
        <title>Comparative genomics of anhydrobiosis in the tardigrade Hypsibius dujardini.</title>
        <authorList>
            <person name="Yoshida Y."/>
            <person name="Koutsovoulos G."/>
            <person name="Laetsch D."/>
            <person name="Stevens L."/>
            <person name="Kumar S."/>
            <person name="Horikawa D."/>
            <person name="Ishino K."/>
            <person name="Komine S."/>
            <person name="Tomita M."/>
            <person name="Blaxter M."/>
            <person name="Arakawa K."/>
        </authorList>
    </citation>
    <scope>NUCLEOTIDE SEQUENCE [LARGE SCALE GENOMIC DNA]</scope>
    <source>
        <strain evidence="11">Z151</strain>
    </source>
</reference>
<dbReference type="InterPro" id="IPR024041">
    <property type="entry name" value="NH4_transpt_AmtB-like_dom"/>
</dbReference>
<evidence type="ECO:0000256" key="8">
    <source>
        <dbReference type="RuleBase" id="RU362002"/>
    </source>
</evidence>
<dbReference type="PROSITE" id="PS01219">
    <property type="entry name" value="AMMONIUM_TRANSP"/>
    <property type="match status" value="1"/>
</dbReference>
<feature type="domain" description="Ammonium transporter AmtB-like" evidence="9">
    <location>
        <begin position="39"/>
        <end position="437"/>
    </location>
</feature>
<comment type="caution">
    <text evidence="8">Lacks conserved residue(s) required for the propagation of feature annotation.</text>
</comment>
<evidence type="ECO:0000259" key="9">
    <source>
        <dbReference type="Pfam" id="PF00909"/>
    </source>
</evidence>
<dbReference type="AlphaFoldDB" id="A0A9X6NJ55"/>
<dbReference type="InterPro" id="IPR018047">
    <property type="entry name" value="Ammonium_transpt_CS"/>
</dbReference>
<feature type="transmembrane region" description="Helical" evidence="8">
    <location>
        <begin position="150"/>
        <end position="169"/>
    </location>
</feature>
<evidence type="ECO:0000256" key="3">
    <source>
        <dbReference type="ARBA" id="ARBA00022448"/>
    </source>
</evidence>
<feature type="transmembrane region" description="Helical" evidence="8">
    <location>
        <begin position="307"/>
        <end position="335"/>
    </location>
</feature>
<dbReference type="GO" id="GO:0008519">
    <property type="term" value="F:ammonium channel activity"/>
    <property type="evidence" value="ECO:0007669"/>
    <property type="project" value="InterPro"/>
</dbReference>
<feature type="transmembrane region" description="Helical" evidence="8">
    <location>
        <begin position="389"/>
        <end position="410"/>
    </location>
</feature>
<feature type="transmembrane region" description="Helical" evidence="8">
    <location>
        <begin position="230"/>
        <end position="247"/>
    </location>
</feature>
<dbReference type="NCBIfam" id="TIGR00836">
    <property type="entry name" value="amt"/>
    <property type="match status" value="1"/>
</dbReference>
<keyword evidence="3 8" id="KW-0813">Transport</keyword>
<feature type="transmembrane region" description="Helical" evidence="8">
    <location>
        <begin position="78"/>
        <end position="97"/>
    </location>
</feature>
<evidence type="ECO:0000313" key="10">
    <source>
        <dbReference type="EMBL" id="OWA50349.1"/>
    </source>
</evidence>
<evidence type="ECO:0000256" key="4">
    <source>
        <dbReference type="ARBA" id="ARBA00022692"/>
    </source>
</evidence>
<feature type="transmembrane region" description="Helical" evidence="8">
    <location>
        <begin position="355"/>
        <end position="377"/>
    </location>
</feature>
<sequence length="466" mass="49815">MNNNLSGMMATSTVLPVNTTTMSERDIIKGLQENVDAMFLIFCGMLIFFMKAGFSFLEAGAVRKKSVVNSLFRNFMDLYICGMAYWLFGFAFAYGNYNGNPFIGHDPNYFALASIAPAGYAMWFFQMVFGEAAATIVSGSVAERANSLGYVMANFLIAGFVYPVVTHWVWSTDGWLFLGDGTNAFTDFAGSGCVHVVGGSCALIATVIVGPRQGRFDHNGSVNEMKGHNLPFTALGALILFFGFFAFNGGSQKSISQPGDGVIVAKAVVNTMIAASFGGGSLTFIVRCTEKRWSLLQGLNGALASMVAICAGCATMHPLGACLTGIIAGLVYYGYSKVTPRLMIDDPVDAIALHLGGGSWGLIACALFSDTGVLLNWNQASFMGLAWQFIGLGTICAWCMSLTAAIFGSLKVFGMVGIDAEAESFGQDRHVHGEPGYGDDDTALLMGRERSDSSADAESLENEKWY</sequence>